<dbReference type="OrthoDB" id="5865274at2759"/>
<proteinExistence type="predicted"/>
<dbReference type="WBParaSite" id="ASIM_0001783901-mRNA-1">
    <property type="protein sequence ID" value="ASIM_0001783901-mRNA-1"/>
    <property type="gene ID" value="ASIM_0001783901"/>
</dbReference>
<accession>A0A0M3KA43</accession>
<sequence>MRLCGSALSVLVVLSVVFGLIESNDLKSDQTMIDNLSSLNHDVNKRAALLSRYGRALLSRYGKRSELTPQPFVIQNTNADGYFDQLSIHQHE</sequence>
<feature type="signal peptide" evidence="1">
    <location>
        <begin position="1"/>
        <end position="23"/>
    </location>
</feature>
<keyword evidence="3" id="KW-1185">Reference proteome</keyword>
<dbReference type="EMBL" id="UYRR01033896">
    <property type="protein sequence ID" value="VDK59872.1"/>
    <property type="molecule type" value="Genomic_DNA"/>
</dbReference>
<dbReference type="AlphaFoldDB" id="A0A0M3KA43"/>
<evidence type="ECO:0000313" key="3">
    <source>
        <dbReference type="Proteomes" id="UP000267096"/>
    </source>
</evidence>
<organism evidence="4">
    <name type="scientific">Anisakis simplex</name>
    <name type="common">Herring worm</name>
    <dbReference type="NCBI Taxonomy" id="6269"/>
    <lineage>
        <taxon>Eukaryota</taxon>
        <taxon>Metazoa</taxon>
        <taxon>Ecdysozoa</taxon>
        <taxon>Nematoda</taxon>
        <taxon>Chromadorea</taxon>
        <taxon>Rhabditida</taxon>
        <taxon>Spirurina</taxon>
        <taxon>Ascaridomorpha</taxon>
        <taxon>Ascaridoidea</taxon>
        <taxon>Anisakidae</taxon>
        <taxon>Anisakis</taxon>
        <taxon>Anisakis simplex complex</taxon>
    </lineage>
</organism>
<dbReference type="Proteomes" id="UP000267096">
    <property type="component" value="Unassembled WGS sequence"/>
</dbReference>
<evidence type="ECO:0000313" key="2">
    <source>
        <dbReference type="EMBL" id="VDK59872.1"/>
    </source>
</evidence>
<reference evidence="2 3" key="2">
    <citation type="submission" date="2018-11" db="EMBL/GenBank/DDBJ databases">
        <authorList>
            <consortium name="Pathogen Informatics"/>
        </authorList>
    </citation>
    <scope>NUCLEOTIDE SEQUENCE [LARGE SCALE GENOMIC DNA]</scope>
</reference>
<evidence type="ECO:0000313" key="4">
    <source>
        <dbReference type="WBParaSite" id="ASIM_0001783901-mRNA-1"/>
    </source>
</evidence>
<keyword evidence="1" id="KW-0732">Signal</keyword>
<protein>
    <submittedName>
        <fullName evidence="4">Diuretic hormone</fullName>
    </submittedName>
</protein>
<name>A0A0M3KA43_ANISI</name>
<reference evidence="4" key="1">
    <citation type="submission" date="2017-02" db="UniProtKB">
        <authorList>
            <consortium name="WormBaseParasite"/>
        </authorList>
    </citation>
    <scope>IDENTIFICATION</scope>
</reference>
<gene>
    <name evidence="2" type="ORF">ASIM_LOCUS17241</name>
</gene>
<evidence type="ECO:0000256" key="1">
    <source>
        <dbReference type="SAM" id="SignalP"/>
    </source>
</evidence>
<feature type="chain" id="PRO_5043121372" evidence="1">
    <location>
        <begin position="24"/>
        <end position="92"/>
    </location>
</feature>